<feature type="region of interest" description="Disordered" evidence="1">
    <location>
        <begin position="93"/>
        <end position="133"/>
    </location>
</feature>
<name>A0A4Q2UCK1_9HYPH</name>
<gene>
    <name evidence="3" type="ORF">D3273_05380</name>
</gene>
<keyword evidence="4" id="KW-1185">Reference proteome</keyword>
<evidence type="ECO:0000256" key="2">
    <source>
        <dbReference type="SAM" id="SignalP"/>
    </source>
</evidence>
<feature type="signal peptide" evidence="2">
    <location>
        <begin position="1"/>
        <end position="33"/>
    </location>
</feature>
<comment type="caution">
    <text evidence="3">The sequence shown here is derived from an EMBL/GenBank/DDBJ whole genome shotgun (WGS) entry which is preliminary data.</text>
</comment>
<dbReference type="EMBL" id="QYBB01000004">
    <property type="protein sequence ID" value="RYC32897.1"/>
    <property type="molecule type" value="Genomic_DNA"/>
</dbReference>
<evidence type="ECO:0008006" key="5">
    <source>
        <dbReference type="Google" id="ProtNLM"/>
    </source>
</evidence>
<dbReference type="AlphaFoldDB" id="A0A4Q2UCK1"/>
<dbReference type="RefSeq" id="WP_129224283.1">
    <property type="nucleotide sequence ID" value="NZ_QYBB01000004.1"/>
</dbReference>
<protein>
    <recommendedName>
        <fullName evidence="5">DUF4148 domain-containing protein</fullName>
    </recommendedName>
</protein>
<accession>A0A4Q2UCK1</accession>
<evidence type="ECO:0000256" key="1">
    <source>
        <dbReference type="SAM" id="MobiDB-lite"/>
    </source>
</evidence>
<organism evidence="3 4">
    <name type="scientific">Lichenibacterium minor</name>
    <dbReference type="NCBI Taxonomy" id="2316528"/>
    <lineage>
        <taxon>Bacteria</taxon>
        <taxon>Pseudomonadati</taxon>
        <taxon>Pseudomonadota</taxon>
        <taxon>Alphaproteobacteria</taxon>
        <taxon>Hyphomicrobiales</taxon>
        <taxon>Lichenihabitantaceae</taxon>
        <taxon>Lichenibacterium</taxon>
    </lineage>
</organism>
<proteinExistence type="predicted"/>
<reference evidence="3 4" key="1">
    <citation type="submission" date="2018-12" db="EMBL/GenBank/DDBJ databases">
        <authorList>
            <person name="Grouzdev D.S."/>
            <person name="Krutkina M.S."/>
        </authorList>
    </citation>
    <scope>NUCLEOTIDE SEQUENCE [LARGE SCALE GENOMIC DNA]</scope>
    <source>
        <strain evidence="3 4">RmlP026</strain>
    </source>
</reference>
<keyword evidence="2" id="KW-0732">Signal</keyword>
<dbReference type="Proteomes" id="UP000290759">
    <property type="component" value="Unassembled WGS sequence"/>
</dbReference>
<evidence type="ECO:0000313" key="4">
    <source>
        <dbReference type="Proteomes" id="UP000290759"/>
    </source>
</evidence>
<feature type="chain" id="PRO_5020843704" description="DUF4148 domain-containing protein" evidence="2">
    <location>
        <begin position="34"/>
        <end position="133"/>
    </location>
</feature>
<sequence length="133" mass="13839">MLGKEPDRKSSSGRWLAALALAAVLAAPPPVRAAEGLWDSVLEKMNIKAAPPGPGPDFVERTRPDAADLGYLPTATPHRVSPLPVKTPGQIEAQKSALDAAQQRQLHPGAPKPLGIGKGKRAAKPVPEPAVAD</sequence>
<dbReference type="OrthoDB" id="9866855at2"/>
<reference evidence="3 4" key="2">
    <citation type="submission" date="2019-02" db="EMBL/GenBank/DDBJ databases">
        <title>'Lichenibacterium ramalinii' gen. nov. sp. nov., 'Lichenibacterium minor' gen. nov. sp. nov.</title>
        <authorList>
            <person name="Pankratov T."/>
        </authorList>
    </citation>
    <scope>NUCLEOTIDE SEQUENCE [LARGE SCALE GENOMIC DNA]</scope>
    <source>
        <strain evidence="3 4">RmlP026</strain>
    </source>
</reference>
<evidence type="ECO:0000313" key="3">
    <source>
        <dbReference type="EMBL" id="RYC32897.1"/>
    </source>
</evidence>